<dbReference type="STRING" id="1166018.FAES_4916"/>
<dbReference type="InterPro" id="IPR051531">
    <property type="entry name" value="N-acetyltransferase"/>
</dbReference>
<keyword evidence="3" id="KW-1185">Reference proteome</keyword>
<dbReference type="SUPFAM" id="SSF55729">
    <property type="entry name" value="Acyl-CoA N-acyltransferases (Nat)"/>
    <property type="match status" value="1"/>
</dbReference>
<dbReference type="AlphaFoldDB" id="I0KFL2"/>
<organism evidence="2 3">
    <name type="scientific">Fibrella aestuarina BUZ 2</name>
    <dbReference type="NCBI Taxonomy" id="1166018"/>
    <lineage>
        <taxon>Bacteria</taxon>
        <taxon>Pseudomonadati</taxon>
        <taxon>Bacteroidota</taxon>
        <taxon>Cytophagia</taxon>
        <taxon>Cytophagales</taxon>
        <taxon>Spirosomataceae</taxon>
        <taxon>Fibrella</taxon>
    </lineage>
</organism>
<evidence type="ECO:0000313" key="3">
    <source>
        <dbReference type="Proteomes" id="UP000011058"/>
    </source>
</evidence>
<dbReference type="Pfam" id="PF13302">
    <property type="entry name" value="Acetyltransf_3"/>
    <property type="match status" value="1"/>
</dbReference>
<dbReference type="RefSeq" id="WP_015334014.1">
    <property type="nucleotide sequence ID" value="NC_020054.1"/>
</dbReference>
<dbReference type="Proteomes" id="UP000011058">
    <property type="component" value="Chromosome"/>
</dbReference>
<dbReference type="EMBL" id="HE796683">
    <property type="protein sequence ID" value="CCH02915.1"/>
    <property type="molecule type" value="Genomic_DNA"/>
</dbReference>
<dbReference type="eggNOG" id="COG1670">
    <property type="taxonomic scope" value="Bacteria"/>
</dbReference>
<reference evidence="2 3" key="1">
    <citation type="journal article" date="2012" name="J. Bacteriol.">
        <title>Genome Sequence of Fibrella aestuarina BUZ 2T, a Filamentous Marine Bacterium.</title>
        <authorList>
            <person name="Filippini M."/>
            <person name="Qi W."/>
            <person name="Blom J."/>
            <person name="Goesmann A."/>
            <person name="Smits T.H."/>
            <person name="Bagheri H.C."/>
        </authorList>
    </citation>
    <scope>NUCLEOTIDE SEQUENCE [LARGE SCALE GENOMIC DNA]</scope>
    <source>
        <strain evidence="3">BUZ 2T</strain>
    </source>
</reference>
<accession>I0KFL2</accession>
<evidence type="ECO:0000259" key="1">
    <source>
        <dbReference type="PROSITE" id="PS51186"/>
    </source>
</evidence>
<dbReference type="OrthoDB" id="9798081at2"/>
<dbReference type="InterPro" id="IPR000182">
    <property type="entry name" value="GNAT_dom"/>
</dbReference>
<feature type="domain" description="N-acetyltransferase" evidence="1">
    <location>
        <begin position="11"/>
        <end position="172"/>
    </location>
</feature>
<dbReference type="GO" id="GO:0016747">
    <property type="term" value="F:acyltransferase activity, transferring groups other than amino-acyl groups"/>
    <property type="evidence" value="ECO:0007669"/>
    <property type="project" value="InterPro"/>
</dbReference>
<dbReference type="InterPro" id="IPR016181">
    <property type="entry name" value="Acyl_CoA_acyltransferase"/>
</dbReference>
<dbReference type="KEGG" id="fae:FAES_4916"/>
<sequence length="174" mass="18834">MNRLEVDTERLTLRSLTYADSPFLIELLNSEGWLTFIGDRNARTHADVVTYLNNGPLTSYAQYGFGLARVSLKGSHQPIGLCGLLQRDYLPHPDIGYALLPQFAGNGYAVEAARHTLDVAFGPLGLPKILATVMPANTASIRVLTKLGMTQEGTIRPAGVPVDLLLFGKSAPAR</sequence>
<dbReference type="PANTHER" id="PTHR43792">
    <property type="entry name" value="GNAT FAMILY, PUTATIVE (AFU_ORTHOLOGUE AFUA_3G00765)-RELATED-RELATED"/>
    <property type="match status" value="1"/>
</dbReference>
<gene>
    <name evidence="2" type="ORF">FAES_4916</name>
</gene>
<name>I0KFL2_9BACT</name>
<dbReference type="HOGENOM" id="CLU_013985_3_1_10"/>
<dbReference type="PROSITE" id="PS51186">
    <property type="entry name" value="GNAT"/>
    <property type="match status" value="1"/>
</dbReference>
<protein>
    <recommendedName>
        <fullName evidence="1">N-acetyltransferase domain-containing protein</fullName>
    </recommendedName>
</protein>
<dbReference type="Gene3D" id="3.40.630.30">
    <property type="match status" value="1"/>
</dbReference>
<proteinExistence type="predicted"/>
<evidence type="ECO:0000313" key="2">
    <source>
        <dbReference type="EMBL" id="CCH02915.1"/>
    </source>
</evidence>
<dbReference type="PANTHER" id="PTHR43792:SF1">
    <property type="entry name" value="N-ACETYLTRANSFERASE DOMAIN-CONTAINING PROTEIN"/>
    <property type="match status" value="1"/>
</dbReference>